<keyword evidence="1" id="KW-1133">Transmembrane helix</keyword>
<name>A0A0K2TCM7_LEPSM</name>
<feature type="transmembrane region" description="Helical" evidence="1">
    <location>
        <begin position="12"/>
        <end position="36"/>
    </location>
</feature>
<evidence type="ECO:0000313" key="2">
    <source>
        <dbReference type="EMBL" id="CDW23211.1"/>
    </source>
</evidence>
<proteinExistence type="predicted"/>
<keyword evidence="1" id="KW-0472">Membrane</keyword>
<keyword evidence="1" id="KW-0812">Transmembrane</keyword>
<organism evidence="2">
    <name type="scientific">Lepeophtheirus salmonis</name>
    <name type="common">Salmon louse</name>
    <name type="synonym">Caligus salmonis</name>
    <dbReference type="NCBI Taxonomy" id="72036"/>
    <lineage>
        <taxon>Eukaryota</taxon>
        <taxon>Metazoa</taxon>
        <taxon>Ecdysozoa</taxon>
        <taxon>Arthropoda</taxon>
        <taxon>Crustacea</taxon>
        <taxon>Multicrustacea</taxon>
        <taxon>Hexanauplia</taxon>
        <taxon>Copepoda</taxon>
        <taxon>Siphonostomatoida</taxon>
        <taxon>Caligidae</taxon>
        <taxon>Lepeophtheirus</taxon>
    </lineage>
</organism>
<sequence>VFSKSFNNMAGNIHYILFPSFVYFLMTLSSGFGTYITGSHPTFCPESPMASLCEQETQQECPKDRDITGCFHGYYCLPRWIYHNLMKCPLVCPPLCEEHEMFCPGSMVDECPTEDNCVAKIDENNKCPNYCPITCEKGQHICPGIRKDDGCRGPDTCVPIGTQCPSEIFDEFACPIIDSPSCVYPETHCHGGYNSRGCRKRSFCKELKNKTEHQHGVNGIDGCPTFCPATCIPGIETECPETYDEDGCPLPASCSKFLAHCPDSSFEPGTGCPVVPSKNCTTTNKQTCHNEPMHKSIIITEFRDEYGYSEYLTIFLNQTLTIDDPICDMGHFCVDRSDSDEGCPIHCPVYCNNNTQKSCPGVLDDDGCLGQGMCVSIAESCPISQYDLDGCFVHGAINCDPEYEISCPGVRDQRGCIGRESCVPKHGDCSCPKEEFDHNGCLLEVSEPICNSTEIQCSRGKSAKGCDLGFDCSLSIIDGCPNHCSPHCDENKQACPIISPHTGAYANCSTTEGYECVDLYDSKGCTQFCSNHCTKIGLLTCPPIYNGEGCPTGPAVCTTDLDQCAPSTFNLKGCKKIKQLQNCSYYETGDYEGSYQLCSGGTDSHGCPRLNTCEPTLTPEGHPFHCPVVCQQNELSCSRGTFNSISMGEFCIPADAHYNFMPNMSCATFCPAACDWSIQKACSGGYNKMTGCPHQDICIPKHKYCNTFPSGSPRSY</sequence>
<dbReference type="AlphaFoldDB" id="A0A0K2TCM7"/>
<reference evidence="2" key="1">
    <citation type="submission" date="2014-05" db="EMBL/GenBank/DDBJ databases">
        <authorList>
            <person name="Chronopoulou M."/>
        </authorList>
    </citation>
    <scope>NUCLEOTIDE SEQUENCE</scope>
    <source>
        <tissue evidence="2">Whole organism</tissue>
    </source>
</reference>
<feature type="non-terminal residue" evidence="2">
    <location>
        <position position="1"/>
    </location>
</feature>
<protein>
    <submittedName>
        <fullName evidence="2">Uncharacterized protein</fullName>
    </submittedName>
</protein>
<dbReference type="EMBL" id="HACA01005850">
    <property type="protein sequence ID" value="CDW23211.1"/>
    <property type="molecule type" value="Transcribed_RNA"/>
</dbReference>
<accession>A0A0K2TCM7</accession>
<evidence type="ECO:0000256" key="1">
    <source>
        <dbReference type="SAM" id="Phobius"/>
    </source>
</evidence>